<organism evidence="1 2">
    <name type="scientific">Opisthorchis viverrini</name>
    <name type="common">Southeast Asian liver fluke</name>
    <dbReference type="NCBI Taxonomy" id="6198"/>
    <lineage>
        <taxon>Eukaryota</taxon>
        <taxon>Metazoa</taxon>
        <taxon>Spiralia</taxon>
        <taxon>Lophotrochozoa</taxon>
        <taxon>Platyhelminthes</taxon>
        <taxon>Trematoda</taxon>
        <taxon>Digenea</taxon>
        <taxon>Opisthorchiida</taxon>
        <taxon>Opisthorchiata</taxon>
        <taxon>Opisthorchiidae</taxon>
        <taxon>Opisthorchis</taxon>
    </lineage>
</organism>
<evidence type="ECO:0000313" key="1">
    <source>
        <dbReference type="EMBL" id="KER30602.1"/>
    </source>
</evidence>
<dbReference type="KEGG" id="ovi:T265_02957"/>
<proteinExistence type="predicted"/>
<dbReference type="EMBL" id="KL596658">
    <property type="protein sequence ID" value="KER30602.1"/>
    <property type="molecule type" value="Genomic_DNA"/>
</dbReference>
<dbReference type="Proteomes" id="UP000054324">
    <property type="component" value="Unassembled WGS sequence"/>
</dbReference>
<protein>
    <submittedName>
        <fullName evidence="1">Uncharacterized protein</fullName>
    </submittedName>
</protein>
<gene>
    <name evidence="1" type="ORF">T265_02957</name>
</gene>
<keyword evidence="2" id="KW-1185">Reference proteome</keyword>
<sequence>MPPQPKPINYEQIAAALVNAVKIESVSELSLPDITAVTDGITLLSTSESQESSLSIQKDYPRWPAGTVILRQADDFLHYDRCIHRSRTHLDARHEPTILSCPRQRKQRPNRRQIHYHSLLAAKPNKNLLLGAMKEDTHSAEKDNEKSNTEIQTGYKVTLWLDLLSATALSVKNEQEIMDILTN</sequence>
<dbReference type="RefSeq" id="XP_009165600.1">
    <property type="nucleotide sequence ID" value="XM_009167336.1"/>
</dbReference>
<reference evidence="1 2" key="1">
    <citation type="submission" date="2013-11" db="EMBL/GenBank/DDBJ databases">
        <title>Opisthorchis viverrini - life in the bile duct.</title>
        <authorList>
            <person name="Young N.D."/>
            <person name="Nagarajan N."/>
            <person name="Lin S.J."/>
            <person name="Korhonen P.K."/>
            <person name="Jex A.R."/>
            <person name="Hall R.S."/>
            <person name="Safavi-Hemami H."/>
            <person name="Kaewkong W."/>
            <person name="Bertrand D."/>
            <person name="Gao S."/>
            <person name="Seet Q."/>
            <person name="Wongkham S."/>
            <person name="Teh B.T."/>
            <person name="Wongkham C."/>
            <person name="Intapan P.M."/>
            <person name="Maleewong W."/>
            <person name="Yang X."/>
            <person name="Hu M."/>
            <person name="Wang Z."/>
            <person name="Hofmann A."/>
            <person name="Sternberg P.W."/>
            <person name="Tan P."/>
            <person name="Wang J."/>
            <person name="Gasser R.B."/>
        </authorList>
    </citation>
    <scope>NUCLEOTIDE SEQUENCE [LARGE SCALE GENOMIC DNA]</scope>
</reference>
<evidence type="ECO:0000313" key="2">
    <source>
        <dbReference type="Proteomes" id="UP000054324"/>
    </source>
</evidence>
<dbReference type="GeneID" id="20317145"/>
<dbReference type="CTD" id="20317145"/>
<dbReference type="AlphaFoldDB" id="A0A074ZXF1"/>
<accession>A0A074ZXF1</accession>
<name>A0A074ZXF1_OPIVI</name>